<feature type="domain" description="MacB-like periplasmic core" evidence="9">
    <location>
        <begin position="43"/>
        <end position="261"/>
    </location>
</feature>
<gene>
    <name evidence="10" type="ORF">HRJ53_24765</name>
</gene>
<keyword evidence="11" id="KW-1185">Reference proteome</keyword>
<keyword evidence="4 7" id="KW-1133">Transmembrane helix</keyword>
<feature type="transmembrane region" description="Helical" evidence="7">
    <location>
        <begin position="757"/>
        <end position="783"/>
    </location>
</feature>
<comment type="similarity">
    <text evidence="6">Belongs to the ABC-4 integral membrane protein family.</text>
</comment>
<dbReference type="Proteomes" id="UP000567293">
    <property type="component" value="Unassembled WGS sequence"/>
</dbReference>
<accession>A0A7V8NVH3</accession>
<evidence type="ECO:0000313" key="10">
    <source>
        <dbReference type="EMBL" id="MBA0088211.1"/>
    </source>
</evidence>
<dbReference type="InterPro" id="IPR025857">
    <property type="entry name" value="MacB_PCD"/>
</dbReference>
<evidence type="ECO:0000256" key="1">
    <source>
        <dbReference type="ARBA" id="ARBA00004651"/>
    </source>
</evidence>
<feature type="domain" description="ABC3 transporter permease C-terminal" evidence="8">
    <location>
        <begin position="305"/>
        <end position="419"/>
    </location>
</feature>
<evidence type="ECO:0000313" key="11">
    <source>
        <dbReference type="Proteomes" id="UP000567293"/>
    </source>
</evidence>
<feature type="transmembrane region" description="Helical" evidence="7">
    <location>
        <begin position="395"/>
        <end position="416"/>
    </location>
</feature>
<dbReference type="GO" id="GO:0022857">
    <property type="term" value="F:transmembrane transporter activity"/>
    <property type="evidence" value="ECO:0007669"/>
    <property type="project" value="TreeGrafter"/>
</dbReference>
<feature type="transmembrane region" description="Helical" evidence="7">
    <location>
        <begin position="354"/>
        <end position="375"/>
    </location>
</feature>
<evidence type="ECO:0000256" key="2">
    <source>
        <dbReference type="ARBA" id="ARBA00022475"/>
    </source>
</evidence>
<evidence type="ECO:0000256" key="4">
    <source>
        <dbReference type="ARBA" id="ARBA00022989"/>
    </source>
</evidence>
<keyword evidence="2" id="KW-1003">Cell membrane</keyword>
<sequence length="825" mass="89155">MGSCREEPVSSHGIRNNWLLANVWRDVGYAFRTMRRDYGFAVFAILIVGLGVGASCTIFSVVNTILIRPLPFRDPGRLVWMANHTDNTNDMSGKTVQVDYLLEYRQKNQSFEDLAAYFAFYGVGDAKLIGDGRPERFTSIPVTQNFFPLLGVVPQIGRQFSAEECKWNGPKVAMLSDALWRRNFAADPSIVGRTLPFDGGPVTVVGVLPPSFDFGTIFAPGTKVDMYEPFPLSPETNRWGNTIAIVGRLRPGVSVGTAQSEAVILGRQLQEQHFPKMNEFDPKLSMLGAHVSGRLKPALFVLACAVAVVMLIVCANLSNLLLARSAARQKEIAIRVALGAGRRHLLGQILTESVLLSCSGAALGVGLAYAGTRVLTQLSAMRIPLLAGVKVDGTVLEFAVMIAVLTGLLFGLAPAWQASELTLHDALKDTSRGSSQGRRHAWVRSALVVAEISLACVLLVGAGLLIRSFLRVLDVNLGFVPERAAAVRIDPNDTYKTWDQKNAYYTEALHDVLSAPGIEAAGLSDALPLGRNRSWGFGVKGVQYTPGNYPEGFPRIISDGYFHAMGIPLKAGRDFTERDTKGTLSVVVINQTAARNLFGGRDPLGQVLLIDSERTIVGVVGDVRHMTLEEGSGNEFYIPIRQTQDYGSVDLVVRTSLPTMQLASRLREALRKIEPNLPTSNLRTLQTLVDRAASPRRFVVLLLGGFAGFALILASLGIYAVISYSVNQRQTEIGIRMALGASPATVRQLILRETMRLAGIGATIGLVGALLATRVAASLLYGVTATDPLTFTGMIAVLVAIAALAGYLPAMRAARIEPVTLLRSE</sequence>
<dbReference type="EMBL" id="JACDQQ010002393">
    <property type="protein sequence ID" value="MBA0088211.1"/>
    <property type="molecule type" value="Genomic_DNA"/>
</dbReference>
<feature type="transmembrane region" description="Helical" evidence="7">
    <location>
        <begin position="298"/>
        <end position="318"/>
    </location>
</feature>
<feature type="domain" description="ABC3 transporter permease C-terminal" evidence="8">
    <location>
        <begin position="706"/>
        <end position="818"/>
    </location>
</feature>
<proteinExistence type="inferred from homology"/>
<evidence type="ECO:0000256" key="6">
    <source>
        <dbReference type="ARBA" id="ARBA00038076"/>
    </source>
</evidence>
<evidence type="ECO:0000259" key="8">
    <source>
        <dbReference type="Pfam" id="PF02687"/>
    </source>
</evidence>
<evidence type="ECO:0000256" key="3">
    <source>
        <dbReference type="ARBA" id="ARBA00022692"/>
    </source>
</evidence>
<dbReference type="Pfam" id="PF02687">
    <property type="entry name" value="FtsX"/>
    <property type="match status" value="2"/>
</dbReference>
<dbReference type="AlphaFoldDB" id="A0A7V8NVH3"/>
<feature type="transmembrane region" description="Helical" evidence="7">
    <location>
        <begin position="441"/>
        <end position="466"/>
    </location>
</feature>
<dbReference type="PANTHER" id="PTHR30572:SF4">
    <property type="entry name" value="ABC TRANSPORTER PERMEASE YTRF"/>
    <property type="match status" value="1"/>
</dbReference>
<keyword evidence="3 7" id="KW-0812">Transmembrane</keyword>
<evidence type="ECO:0000259" key="9">
    <source>
        <dbReference type="Pfam" id="PF12704"/>
    </source>
</evidence>
<feature type="transmembrane region" description="Helical" evidence="7">
    <location>
        <begin position="38"/>
        <end position="67"/>
    </location>
</feature>
<dbReference type="PANTHER" id="PTHR30572">
    <property type="entry name" value="MEMBRANE COMPONENT OF TRANSPORTER-RELATED"/>
    <property type="match status" value="1"/>
</dbReference>
<dbReference type="GO" id="GO:0005886">
    <property type="term" value="C:plasma membrane"/>
    <property type="evidence" value="ECO:0007669"/>
    <property type="project" value="UniProtKB-SubCell"/>
</dbReference>
<dbReference type="InterPro" id="IPR050250">
    <property type="entry name" value="Macrolide_Exporter_MacB"/>
</dbReference>
<dbReference type="InterPro" id="IPR003838">
    <property type="entry name" value="ABC3_permease_C"/>
</dbReference>
<feature type="transmembrane region" description="Helical" evidence="7">
    <location>
        <begin position="789"/>
        <end position="808"/>
    </location>
</feature>
<dbReference type="NCBIfam" id="TIGR03434">
    <property type="entry name" value="ADOP"/>
    <property type="match status" value="1"/>
</dbReference>
<feature type="transmembrane region" description="Helical" evidence="7">
    <location>
        <begin position="698"/>
        <end position="721"/>
    </location>
</feature>
<evidence type="ECO:0000256" key="7">
    <source>
        <dbReference type="SAM" id="Phobius"/>
    </source>
</evidence>
<dbReference type="Pfam" id="PF12704">
    <property type="entry name" value="MacB_PCD"/>
    <property type="match status" value="2"/>
</dbReference>
<comment type="subcellular location">
    <subcellularLocation>
        <location evidence="1">Cell membrane</location>
        <topology evidence="1">Multi-pass membrane protein</topology>
    </subcellularLocation>
</comment>
<name>A0A7V8NVH3_9BACT</name>
<keyword evidence="5 7" id="KW-0472">Membrane</keyword>
<protein>
    <submittedName>
        <fullName evidence="10">ABC transporter permease</fullName>
    </submittedName>
</protein>
<feature type="domain" description="MacB-like periplasmic core" evidence="9">
    <location>
        <begin position="452"/>
        <end position="647"/>
    </location>
</feature>
<comment type="caution">
    <text evidence="10">The sequence shown here is derived from an EMBL/GenBank/DDBJ whole genome shotgun (WGS) entry which is preliminary data.</text>
</comment>
<dbReference type="InterPro" id="IPR017800">
    <property type="entry name" value="ADOP"/>
</dbReference>
<evidence type="ECO:0000256" key="5">
    <source>
        <dbReference type="ARBA" id="ARBA00023136"/>
    </source>
</evidence>
<organism evidence="10 11">
    <name type="scientific">Candidatus Acidiferrum panamense</name>
    <dbReference type="NCBI Taxonomy" id="2741543"/>
    <lineage>
        <taxon>Bacteria</taxon>
        <taxon>Pseudomonadati</taxon>
        <taxon>Acidobacteriota</taxon>
        <taxon>Terriglobia</taxon>
        <taxon>Candidatus Acidiferrales</taxon>
        <taxon>Candidatus Acidiferrum</taxon>
    </lineage>
</organism>
<reference evidence="10" key="1">
    <citation type="submission" date="2020-06" db="EMBL/GenBank/DDBJ databases">
        <title>Legume-microbial interactions unlock mineral nutrients during tropical forest succession.</title>
        <authorList>
            <person name="Epihov D.Z."/>
        </authorList>
    </citation>
    <scope>NUCLEOTIDE SEQUENCE [LARGE SCALE GENOMIC DNA]</scope>
    <source>
        <strain evidence="10">Pan2503</strain>
    </source>
</reference>